<feature type="region of interest" description="Disordered" evidence="1">
    <location>
        <begin position="212"/>
        <end position="231"/>
    </location>
</feature>
<accession>A0ABN2BQA0</accession>
<sequence>MLHKKTTLGFTTLACVSVLLAGCTSESNGPSIEGPDSTEKRTYSSPTEEQPPPTTTADACSISGDGLRQPVWTDSGDVNVNLSPVFAGHPDMDDVSYDDTRADSYDNYSEEFDPKRLIVVVLKQSNLPLKADDLTDFEFQPAEAEPRTKVCDDPLDTDVRYIGTRDAGDDESASIWEISSDEPFYDNSNLARVTLDVRQAHIEAWPDRYVKRQERVENDGPTEPRRSPAFDDLEFYYDNR</sequence>
<gene>
    <name evidence="3" type="ORF">GCM10009691_18770</name>
</gene>
<reference evidence="3 4" key="1">
    <citation type="journal article" date="2019" name="Int. J. Syst. Evol. Microbiol.">
        <title>The Global Catalogue of Microorganisms (GCM) 10K type strain sequencing project: providing services to taxonomists for standard genome sequencing and annotation.</title>
        <authorList>
            <consortium name="The Broad Institute Genomics Platform"/>
            <consortium name="The Broad Institute Genome Sequencing Center for Infectious Disease"/>
            <person name="Wu L."/>
            <person name="Ma J."/>
        </authorList>
    </citation>
    <scope>NUCLEOTIDE SEQUENCE [LARGE SCALE GENOMIC DNA]</scope>
    <source>
        <strain evidence="3 4">JCM 13319</strain>
    </source>
</reference>
<dbReference type="Proteomes" id="UP001501791">
    <property type="component" value="Unassembled WGS sequence"/>
</dbReference>
<name>A0ABN2BQA0_9MICO</name>
<evidence type="ECO:0000256" key="2">
    <source>
        <dbReference type="SAM" id="SignalP"/>
    </source>
</evidence>
<dbReference type="RefSeq" id="WP_346035940.1">
    <property type="nucleotide sequence ID" value="NZ_BAAALY010000006.1"/>
</dbReference>
<evidence type="ECO:0008006" key="5">
    <source>
        <dbReference type="Google" id="ProtNLM"/>
    </source>
</evidence>
<organism evidence="3 4">
    <name type="scientific">Brevibacterium picturae</name>
    <dbReference type="NCBI Taxonomy" id="260553"/>
    <lineage>
        <taxon>Bacteria</taxon>
        <taxon>Bacillati</taxon>
        <taxon>Actinomycetota</taxon>
        <taxon>Actinomycetes</taxon>
        <taxon>Micrococcales</taxon>
        <taxon>Brevibacteriaceae</taxon>
        <taxon>Brevibacterium</taxon>
    </lineage>
</organism>
<comment type="caution">
    <text evidence="3">The sequence shown here is derived from an EMBL/GenBank/DDBJ whole genome shotgun (WGS) entry which is preliminary data.</text>
</comment>
<keyword evidence="4" id="KW-1185">Reference proteome</keyword>
<dbReference type="PROSITE" id="PS51257">
    <property type="entry name" value="PROKAR_LIPOPROTEIN"/>
    <property type="match status" value="1"/>
</dbReference>
<evidence type="ECO:0000256" key="1">
    <source>
        <dbReference type="SAM" id="MobiDB-lite"/>
    </source>
</evidence>
<proteinExistence type="predicted"/>
<feature type="region of interest" description="Disordered" evidence="1">
    <location>
        <begin position="26"/>
        <end position="62"/>
    </location>
</feature>
<evidence type="ECO:0000313" key="4">
    <source>
        <dbReference type="Proteomes" id="UP001501791"/>
    </source>
</evidence>
<feature type="chain" id="PRO_5045311978" description="Lipoprotein" evidence="2">
    <location>
        <begin position="22"/>
        <end position="240"/>
    </location>
</feature>
<protein>
    <recommendedName>
        <fullName evidence="5">Lipoprotein</fullName>
    </recommendedName>
</protein>
<evidence type="ECO:0000313" key="3">
    <source>
        <dbReference type="EMBL" id="GAA1544545.1"/>
    </source>
</evidence>
<keyword evidence="2" id="KW-0732">Signal</keyword>
<dbReference type="EMBL" id="BAAALY010000006">
    <property type="protein sequence ID" value="GAA1544545.1"/>
    <property type="molecule type" value="Genomic_DNA"/>
</dbReference>
<feature type="compositionally biased region" description="Basic and acidic residues" evidence="1">
    <location>
        <begin position="212"/>
        <end position="229"/>
    </location>
</feature>
<feature type="signal peptide" evidence="2">
    <location>
        <begin position="1"/>
        <end position="21"/>
    </location>
</feature>